<gene>
    <name evidence="5" type="ORF">NE695_01520</name>
</gene>
<reference evidence="5 6" key="1">
    <citation type="submission" date="2022-06" db="EMBL/GenBank/DDBJ databases">
        <title>Isolation of gut microbiota from human fecal samples.</title>
        <authorList>
            <person name="Pamer E.G."/>
            <person name="Barat B."/>
            <person name="Waligurski E."/>
            <person name="Medina S."/>
            <person name="Paddock L."/>
            <person name="Mostad J."/>
        </authorList>
    </citation>
    <scope>NUCLEOTIDE SEQUENCE [LARGE SCALE GENOMIC DNA]</scope>
    <source>
        <strain evidence="5 6">DFI.9.73</strain>
    </source>
</reference>
<evidence type="ECO:0000256" key="3">
    <source>
        <dbReference type="SAM" id="SignalP"/>
    </source>
</evidence>
<evidence type="ECO:0000256" key="1">
    <source>
        <dbReference type="SAM" id="Coils"/>
    </source>
</evidence>
<dbReference type="Gene3D" id="6.10.250.3150">
    <property type="match status" value="1"/>
</dbReference>
<dbReference type="GeneID" id="90532908"/>
<feature type="compositionally biased region" description="Basic and acidic residues" evidence="2">
    <location>
        <begin position="246"/>
        <end position="258"/>
    </location>
</feature>
<sequence length="406" mass="45878">MQRKRKRFFRVMTALLALWLVLPSGAIAKTIEEVEAAQEKLRQEKEELEEKIEILKSDEEKLLEYQEALEEKISLTEQKIDTSRESIQLMDSRIGELEQRLAESKKEYEATLALFAERIKALYMTGDAGTLEILLNSTSIADFSMKMEMTAAVARHDQALLDKIEEYLEKTRQDREDLAKMRESETNAKRELEAAQKELTSLHEENNVVIADLESQQLAAQDVIAQNEEEDAALEEELQALIEQRNEEERKRREEAEKNTANGGGGDVPPVTPGMSDSFQPIWPLPGISYGNITGHFGDMYDNGPHNGLDIGADYGTPIVAAQAGQVISAEYHWSWGNNVLIWHNQDYSTRYAHCSSLAVTPGQYVEQGQTIGYVGNTGYSFGYHLHFEVYYGGSRVNPDPYLGIY</sequence>
<evidence type="ECO:0000259" key="4">
    <source>
        <dbReference type="Pfam" id="PF01551"/>
    </source>
</evidence>
<name>A0ABT1RVA8_9FIRM</name>
<accession>A0ABT1RVA8</accession>
<proteinExistence type="predicted"/>
<protein>
    <submittedName>
        <fullName evidence="5">Peptidoglycan DD-metalloendopeptidase family protein</fullName>
    </submittedName>
</protein>
<dbReference type="CDD" id="cd12797">
    <property type="entry name" value="M23_peptidase"/>
    <property type="match status" value="1"/>
</dbReference>
<feature type="chain" id="PRO_5045838923" evidence="3">
    <location>
        <begin position="29"/>
        <end position="406"/>
    </location>
</feature>
<comment type="caution">
    <text evidence="5">The sequence shown here is derived from an EMBL/GenBank/DDBJ whole genome shotgun (WGS) entry which is preliminary data.</text>
</comment>
<feature type="region of interest" description="Disordered" evidence="2">
    <location>
        <begin position="246"/>
        <end position="276"/>
    </location>
</feature>
<dbReference type="Pfam" id="PF01551">
    <property type="entry name" value="Peptidase_M23"/>
    <property type="match status" value="1"/>
</dbReference>
<evidence type="ECO:0000313" key="6">
    <source>
        <dbReference type="Proteomes" id="UP001524473"/>
    </source>
</evidence>
<keyword evidence="3" id="KW-0732">Signal</keyword>
<dbReference type="Proteomes" id="UP001524473">
    <property type="component" value="Unassembled WGS sequence"/>
</dbReference>
<feature type="coiled-coil region" evidence="1">
    <location>
        <begin position="27"/>
        <end position="114"/>
    </location>
</feature>
<dbReference type="Gene3D" id="2.70.70.10">
    <property type="entry name" value="Glucose Permease (Domain IIA)"/>
    <property type="match status" value="1"/>
</dbReference>
<dbReference type="EMBL" id="JANFZH010000002">
    <property type="protein sequence ID" value="MCQ4838589.1"/>
    <property type="molecule type" value="Genomic_DNA"/>
</dbReference>
<dbReference type="InterPro" id="IPR011055">
    <property type="entry name" value="Dup_hybrid_motif"/>
</dbReference>
<evidence type="ECO:0000313" key="5">
    <source>
        <dbReference type="EMBL" id="MCQ4838589.1"/>
    </source>
</evidence>
<dbReference type="PANTHER" id="PTHR21666">
    <property type="entry name" value="PEPTIDASE-RELATED"/>
    <property type="match status" value="1"/>
</dbReference>
<feature type="signal peptide" evidence="3">
    <location>
        <begin position="1"/>
        <end position="28"/>
    </location>
</feature>
<keyword evidence="6" id="KW-1185">Reference proteome</keyword>
<keyword evidence="1" id="KW-0175">Coiled coil</keyword>
<feature type="domain" description="M23ase beta-sheet core" evidence="4">
    <location>
        <begin position="305"/>
        <end position="399"/>
    </location>
</feature>
<evidence type="ECO:0000256" key="2">
    <source>
        <dbReference type="SAM" id="MobiDB-lite"/>
    </source>
</evidence>
<dbReference type="RefSeq" id="WP_066865354.1">
    <property type="nucleotide sequence ID" value="NZ_CABKVV010000014.1"/>
</dbReference>
<organism evidence="5 6">
    <name type="scientific">Neglectibacter timonensis</name>
    <dbReference type="NCBI Taxonomy" id="1776382"/>
    <lineage>
        <taxon>Bacteria</taxon>
        <taxon>Bacillati</taxon>
        <taxon>Bacillota</taxon>
        <taxon>Clostridia</taxon>
        <taxon>Eubacteriales</taxon>
        <taxon>Oscillospiraceae</taxon>
        <taxon>Neglectibacter</taxon>
    </lineage>
</organism>
<dbReference type="InterPro" id="IPR016047">
    <property type="entry name" value="M23ase_b-sheet_dom"/>
</dbReference>
<dbReference type="SUPFAM" id="SSF51261">
    <property type="entry name" value="Duplicated hybrid motif"/>
    <property type="match status" value="1"/>
</dbReference>
<dbReference type="PANTHER" id="PTHR21666:SF270">
    <property type="entry name" value="MUREIN HYDROLASE ACTIVATOR ENVC"/>
    <property type="match status" value="1"/>
</dbReference>
<dbReference type="InterPro" id="IPR050570">
    <property type="entry name" value="Cell_wall_metabolism_enzyme"/>
</dbReference>